<feature type="repeat" description="ANK" evidence="3">
    <location>
        <begin position="744"/>
        <end position="776"/>
    </location>
</feature>
<keyword evidence="6" id="KW-1185">Reference proteome</keyword>
<feature type="repeat" description="ANK" evidence="3">
    <location>
        <begin position="776"/>
        <end position="808"/>
    </location>
</feature>
<evidence type="ECO:0000256" key="1">
    <source>
        <dbReference type="ARBA" id="ARBA00022737"/>
    </source>
</evidence>
<sequence length="1142" mass="127450">MFFSKLGVEESFSKAPNKENIFRLLYDISRNPSELHKAASLLADVVPNKSAVTSQKTDTLAHEQPSSWMAKKIIQFVFFRVSNKDIPRYHELELRAYDKSLLQFVESVSRSNPEITSSIFSGYCATTNAIKEAVYGSAIRERNHAMVLRLLESGVDPNIEIVSTRYIEFDIKQGMIKLSWRLIRSRWSGICTAAFVGDTHLGKILLNAGASVECTCTSDVAPLEIVAFARGSPGASSSSVEFAKLLIEHGALNDESVSCRGCRYWKLISPIAIAISKHNIDLAQFLIERYANTHFGSEVSQVACNRRKWYDHDNFGFGCTPLTIAIILVSKELTRCLLPQLLSYPGGAPERIIKQALIVALLVGDVDTASEILTHRPDIGALRQWAEGITPLAATAWNKDTTIAEVLLELGAHVGPQVEDGILETSTPAPIHIAAYYGNTSLIQQLIHHGASCHVRASLLLSRTYFGMFNMNLPDLVASPLEVALWNGHGDTAALLKYQNTNIFSEHSAQEVDGDNDASFLSTNKRISELFQDNKSINRMVSIIQSYFSLGGLYRSEDLYWAVQAAIEWGDHSVVQLLIDRRPIGEIDSYEASALVTCIEKRARNLISVLVHSSLLPGSSGSHFCFINGTFGWRFGKCLPAGGLTPLGASIHFSMDSATEEMIQKGYKLQVFDMEMLERYIPLKGYPALYPLECLDFDCRRRLLECSIKLCDIRNVHRYIGMIPSLDIDFYDTSSIRGTKTQREVYFPLALAVEKNSIELVRLLLSAGASIQFQGCGPTVLEIAARNGNVDMAKYLLDAGAVFEPPNRLKGPTALQLAATNGNLAIAKLLISRGANINSVPSEEWGCTALEWAARKGKLDMVQFLLDMGAELGREMRIYYVRSVRFAMQEGHHSIAQLLKKYGSWSEREQRLYDRTDTFFRALSFRYEAEVDDWLILMRFADKYSTKDRWLTYCNLANGLDESDVSDPSDDSDVETDESDDVESYNDLLGSFNNMDCIPQPCWDGWDGHDLTVTGPSSDSPTRGQSLVNRVASPQISASERVTEIDKAYIDRDPAQDVTDQNAFTQEAMNCDTTNWLEGWEQGNMIREEENDLDTNYVADMDVVDEQHALPNEAELEWEGPFSNLKVIDDVNKMYGVWSGNF</sequence>
<dbReference type="Proteomes" id="UP001305414">
    <property type="component" value="Unassembled WGS sequence"/>
</dbReference>
<evidence type="ECO:0000256" key="2">
    <source>
        <dbReference type="ARBA" id="ARBA00023043"/>
    </source>
</evidence>
<dbReference type="PANTHER" id="PTHR24198">
    <property type="entry name" value="ANKYRIN REPEAT AND PROTEIN KINASE DOMAIN-CONTAINING PROTEIN"/>
    <property type="match status" value="1"/>
</dbReference>
<dbReference type="PROSITE" id="PS50088">
    <property type="entry name" value="ANK_REPEAT"/>
    <property type="match status" value="5"/>
</dbReference>
<protein>
    <recommendedName>
        <fullName evidence="7">Ankyrin</fullName>
    </recommendedName>
</protein>
<keyword evidence="2 3" id="KW-0040">ANK repeat</keyword>
<comment type="caution">
    <text evidence="5">The sequence shown here is derived from an EMBL/GenBank/DDBJ whole genome shotgun (WGS) entry which is preliminary data.</text>
</comment>
<feature type="region of interest" description="Disordered" evidence="4">
    <location>
        <begin position="962"/>
        <end position="981"/>
    </location>
</feature>
<feature type="repeat" description="ANK" evidence="3">
    <location>
        <begin position="810"/>
        <end position="842"/>
    </location>
</feature>
<evidence type="ECO:0000313" key="6">
    <source>
        <dbReference type="Proteomes" id="UP001305414"/>
    </source>
</evidence>
<dbReference type="InterPro" id="IPR002110">
    <property type="entry name" value="Ankyrin_rpt"/>
</dbReference>
<dbReference type="AlphaFoldDB" id="A0AAN7ZFF3"/>
<evidence type="ECO:0000313" key="5">
    <source>
        <dbReference type="EMBL" id="KAK5637673.1"/>
    </source>
</evidence>
<gene>
    <name evidence="5" type="ORF">RRF57_013388</name>
</gene>
<dbReference type="PANTHER" id="PTHR24198:SF194">
    <property type="entry name" value="INVERSIN-A"/>
    <property type="match status" value="1"/>
</dbReference>
<dbReference type="Pfam" id="PF00023">
    <property type="entry name" value="Ank"/>
    <property type="match status" value="1"/>
</dbReference>
<dbReference type="PROSITE" id="PS50297">
    <property type="entry name" value="ANK_REP_REGION"/>
    <property type="match status" value="5"/>
</dbReference>
<name>A0AAN7ZFF3_9PEZI</name>
<accession>A0AAN7ZFF3</accession>
<proteinExistence type="predicted"/>
<dbReference type="InterPro" id="IPR036770">
    <property type="entry name" value="Ankyrin_rpt-contain_sf"/>
</dbReference>
<feature type="repeat" description="ANK" evidence="3">
    <location>
        <begin position="845"/>
        <end position="877"/>
    </location>
</feature>
<dbReference type="EMBL" id="JAWHQM010000223">
    <property type="protein sequence ID" value="KAK5637673.1"/>
    <property type="molecule type" value="Genomic_DNA"/>
</dbReference>
<dbReference type="Pfam" id="PF12796">
    <property type="entry name" value="Ank_2"/>
    <property type="match status" value="2"/>
</dbReference>
<keyword evidence="1" id="KW-0677">Repeat</keyword>
<reference evidence="5 6" key="1">
    <citation type="submission" date="2023-10" db="EMBL/GenBank/DDBJ databases">
        <title>Draft genome sequence of Xylaria bambusicola isolate GMP-LS, the root and basal stem rot pathogen of sugarcane in Indonesia.</title>
        <authorList>
            <person name="Selvaraj P."/>
            <person name="Muralishankar V."/>
            <person name="Muruganantham S."/>
            <person name="Sp S."/>
            <person name="Haryani S."/>
            <person name="Lau K.J.X."/>
            <person name="Naqvi N.I."/>
        </authorList>
    </citation>
    <scope>NUCLEOTIDE SEQUENCE [LARGE SCALE GENOMIC DNA]</scope>
    <source>
        <strain evidence="5">GMP-LS</strain>
    </source>
</reference>
<dbReference type="SMART" id="SM00248">
    <property type="entry name" value="ANK"/>
    <property type="match status" value="12"/>
</dbReference>
<feature type="repeat" description="ANK" evidence="3">
    <location>
        <begin position="426"/>
        <end position="458"/>
    </location>
</feature>
<evidence type="ECO:0000256" key="3">
    <source>
        <dbReference type="PROSITE-ProRule" id="PRU00023"/>
    </source>
</evidence>
<dbReference type="SUPFAM" id="SSF48403">
    <property type="entry name" value="Ankyrin repeat"/>
    <property type="match status" value="2"/>
</dbReference>
<dbReference type="Gene3D" id="1.25.40.20">
    <property type="entry name" value="Ankyrin repeat-containing domain"/>
    <property type="match status" value="3"/>
</dbReference>
<evidence type="ECO:0008006" key="7">
    <source>
        <dbReference type="Google" id="ProtNLM"/>
    </source>
</evidence>
<dbReference type="PRINTS" id="PR01415">
    <property type="entry name" value="ANKYRIN"/>
</dbReference>
<organism evidence="5 6">
    <name type="scientific">Xylaria bambusicola</name>
    <dbReference type="NCBI Taxonomy" id="326684"/>
    <lineage>
        <taxon>Eukaryota</taxon>
        <taxon>Fungi</taxon>
        <taxon>Dikarya</taxon>
        <taxon>Ascomycota</taxon>
        <taxon>Pezizomycotina</taxon>
        <taxon>Sordariomycetes</taxon>
        <taxon>Xylariomycetidae</taxon>
        <taxon>Xylariales</taxon>
        <taxon>Xylariaceae</taxon>
        <taxon>Xylaria</taxon>
    </lineage>
</organism>
<evidence type="ECO:0000256" key="4">
    <source>
        <dbReference type="SAM" id="MobiDB-lite"/>
    </source>
</evidence>